<dbReference type="Gene3D" id="3.20.20.70">
    <property type="entry name" value="Aldolase class I"/>
    <property type="match status" value="1"/>
</dbReference>
<evidence type="ECO:0000259" key="1">
    <source>
        <dbReference type="Pfam" id="PF00724"/>
    </source>
</evidence>
<sequence length="758" mass="79324">MRIVIVGAGPAGLTLALTLARRRPGWPIQVFERAPAGQTWGFGVVFAEAGLNRLAEALPGEVAALRARSVSWAAIDIQRPGTCHRFHGPPYRALPRLGLLQVLEQAARTAGVTVTHGAEIRGPDDPRLAGADLLVAADGIASPLRQAHAEALGSRVEAGANRFLWAASGNPGDAFRFLVADTAHGPVWAHAYPYSAKRATFIVECAEATWRALGLAPGQPGAGPAAGPAADLGLIRRLFPQALGAAPLEADPGGWRRFPVVTNARWSAGRLVLLGDALHSLHFSIGSGSRLAMEDALALAEALDAAPTDPAAACQAFEAARRPASESLARAARASMRWFESLPQAHAALDGPTFAAALLTRSRRVTVADLAATDPGLATTLRAHVATRAGAAPDTPPLFTPLRLRGLTLANRVAVSPMCQYRAEDGVVGDWHLVHLGARAVGGAGLIVTEATAISPEGRITPGCAGLYTDAQAAAWRRIVEFIKAESGAAVCLQLGHAGRKAACQVPWIDGGRPLRADEGAWPLLAPSALPWDAASQTPRAMDAADMDRLTEAFVAATRRAAQVGFDMVELHLAHGYLLSSFLSPLTNRRDDDHGGEIEHRLRFPLAVVRAVRAAWPAERPLAARLSATDWAPGGLTPKDAAAIARALKSAGVDLLDVSAGGVVADQRPERGRLIQAPLAAALRLESGLPTMAVGGITSLADAESLLVAGRADVVALARMHLLDPGWTLSAAHALGWPVAVPDPYRAVAPGGHFRPRR</sequence>
<dbReference type="Gene3D" id="3.50.50.60">
    <property type="entry name" value="FAD/NAD(P)-binding domain"/>
    <property type="match status" value="1"/>
</dbReference>
<dbReference type="PRINTS" id="PR00420">
    <property type="entry name" value="RNGMNOXGNASE"/>
</dbReference>
<keyword evidence="4" id="KW-1185">Reference proteome</keyword>
<dbReference type="GO" id="GO:0071949">
    <property type="term" value="F:FAD binding"/>
    <property type="evidence" value="ECO:0007669"/>
    <property type="project" value="InterPro"/>
</dbReference>
<dbReference type="GO" id="GO:0003959">
    <property type="term" value="F:NADPH dehydrogenase activity"/>
    <property type="evidence" value="ECO:0007669"/>
    <property type="project" value="InterPro"/>
</dbReference>
<evidence type="ECO:0000259" key="2">
    <source>
        <dbReference type="Pfam" id="PF01494"/>
    </source>
</evidence>
<dbReference type="Pfam" id="PF00724">
    <property type="entry name" value="Oxidored_FMN"/>
    <property type="match status" value="1"/>
</dbReference>
<dbReference type="EMBL" id="FNCV01000002">
    <property type="protein sequence ID" value="SDG75448.1"/>
    <property type="molecule type" value="Genomic_DNA"/>
</dbReference>
<evidence type="ECO:0000313" key="4">
    <source>
        <dbReference type="Proteomes" id="UP000217076"/>
    </source>
</evidence>
<accession>A0A1G7WU47</accession>
<evidence type="ECO:0000313" key="3">
    <source>
        <dbReference type="EMBL" id="SDG75448.1"/>
    </source>
</evidence>
<dbReference type="GO" id="GO:0010181">
    <property type="term" value="F:FMN binding"/>
    <property type="evidence" value="ECO:0007669"/>
    <property type="project" value="InterPro"/>
</dbReference>
<dbReference type="InterPro" id="IPR001155">
    <property type="entry name" value="OxRdtase_FMN_N"/>
</dbReference>
<dbReference type="InterPro" id="IPR044152">
    <property type="entry name" value="YqjM-like"/>
</dbReference>
<dbReference type="CDD" id="cd02932">
    <property type="entry name" value="OYE_YqiM_FMN"/>
    <property type="match status" value="1"/>
</dbReference>
<dbReference type="Gene3D" id="3.30.9.20">
    <property type="match status" value="1"/>
</dbReference>
<dbReference type="InterPro" id="IPR036188">
    <property type="entry name" value="FAD/NAD-bd_sf"/>
</dbReference>
<dbReference type="SUPFAM" id="SSF51905">
    <property type="entry name" value="FAD/NAD(P)-binding domain"/>
    <property type="match status" value="1"/>
</dbReference>
<feature type="domain" description="NADH:flavin oxidoreductase/NADH oxidase N-terminal" evidence="1">
    <location>
        <begin position="398"/>
        <end position="733"/>
    </location>
</feature>
<dbReference type="STRING" id="83401.SAMN05421742_102320"/>
<dbReference type="SUPFAM" id="SSF51395">
    <property type="entry name" value="FMN-linked oxidoreductases"/>
    <property type="match status" value="1"/>
</dbReference>
<keyword evidence="3" id="KW-0560">Oxidoreductase</keyword>
<proteinExistence type="predicted"/>
<dbReference type="RefSeq" id="WP_218119483.1">
    <property type="nucleotide sequence ID" value="NZ_FNCV01000002.1"/>
</dbReference>
<dbReference type="GO" id="GO:0050661">
    <property type="term" value="F:NADP binding"/>
    <property type="evidence" value="ECO:0007669"/>
    <property type="project" value="InterPro"/>
</dbReference>
<dbReference type="InterPro" id="IPR002938">
    <property type="entry name" value="FAD-bd"/>
</dbReference>
<dbReference type="Pfam" id="PF01494">
    <property type="entry name" value="FAD_binding_3"/>
    <property type="match status" value="1"/>
</dbReference>
<organism evidence="3 4">
    <name type="scientific">Roseospirillum parvum</name>
    <dbReference type="NCBI Taxonomy" id="83401"/>
    <lineage>
        <taxon>Bacteria</taxon>
        <taxon>Pseudomonadati</taxon>
        <taxon>Pseudomonadota</taxon>
        <taxon>Alphaproteobacteria</taxon>
        <taxon>Rhodospirillales</taxon>
        <taxon>Rhodospirillaceae</taxon>
        <taxon>Roseospirillum</taxon>
    </lineage>
</organism>
<dbReference type="InterPro" id="IPR013785">
    <property type="entry name" value="Aldolase_TIM"/>
</dbReference>
<name>A0A1G7WU47_9PROT</name>
<dbReference type="GO" id="GO:0004497">
    <property type="term" value="F:monooxygenase activity"/>
    <property type="evidence" value="ECO:0007669"/>
    <property type="project" value="UniProtKB-KW"/>
</dbReference>
<keyword evidence="3" id="KW-0503">Monooxygenase</keyword>
<dbReference type="AlphaFoldDB" id="A0A1G7WU47"/>
<dbReference type="PANTHER" id="PTHR43303">
    <property type="entry name" value="NADPH DEHYDROGENASE C23G7.10C-RELATED"/>
    <property type="match status" value="1"/>
</dbReference>
<reference evidence="4" key="1">
    <citation type="submission" date="2016-10" db="EMBL/GenBank/DDBJ databases">
        <authorList>
            <person name="Varghese N."/>
            <person name="Submissions S."/>
        </authorList>
    </citation>
    <scope>NUCLEOTIDE SEQUENCE [LARGE SCALE GENOMIC DNA]</scope>
    <source>
        <strain evidence="4">930I</strain>
    </source>
</reference>
<feature type="domain" description="FAD-binding" evidence="2">
    <location>
        <begin position="3"/>
        <end position="329"/>
    </location>
</feature>
<dbReference type="PANTHER" id="PTHR43303:SF3">
    <property type="entry name" value="BLR3436 PROTEIN"/>
    <property type="match status" value="1"/>
</dbReference>
<protein>
    <submittedName>
        <fullName evidence="3">Anthraniloyl-CoA monooxygenase</fullName>
    </submittedName>
</protein>
<dbReference type="Proteomes" id="UP000217076">
    <property type="component" value="Unassembled WGS sequence"/>
</dbReference>
<gene>
    <name evidence="3" type="ORF">SAMN05421742_102320</name>
</gene>